<dbReference type="Pfam" id="PF03732">
    <property type="entry name" value="Retrotrans_gag"/>
    <property type="match status" value="1"/>
</dbReference>
<organism evidence="2 3">
    <name type="scientific">Entomortierella chlamydospora</name>
    <dbReference type="NCBI Taxonomy" id="101097"/>
    <lineage>
        <taxon>Eukaryota</taxon>
        <taxon>Fungi</taxon>
        <taxon>Fungi incertae sedis</taxon>
        <taxon>Mucoromycota</taxon>
        <taxon>Mortierellomycotina</taxon>
        <taxon>Mortierellomycetes</taxon>
        <taxon>Mortierellales</taxon>
        <taxon>Mortierellaceae</taxon>
        <taxon>Entomortierella</taxon>
    </lineage>
</organism>
<accession>A0A9P6MCW2</accession>
<reference evidence="2" key="1">
    <citation type="journal article" date="2020" name="Fungal Divers.">
        <title>Resolving the Mortierellaceae phylogeny through synthesis of multi-gene phylogenetics and phylogenomics.</title>
        <authorList>
            <person name="Vandepol N."/>
            <person name="Liber J."/>
            <person name="Desiro A."/>
            <person name="Na H."/>
            <person name="Kennedy M."/>
            <person name="Barry K."/>
            <person name="Grigoriev I.V."/>
            <person name="Miller A.N."/>
            <person name="O'Donnell K."/>
            <person name="Stajich J.E."/>
            <person name="Bonito G."/>
        </authorList>
    </citation>
    <scope>NUCLEOTIDE SEQUENCE</scope>
    <source>
        <strain evidence="2">NRRL 2769</strain>
    </source>
</reference>
<dbReference type="InterPro" id="IPR005162">
    <property type="entry name" value="Retrotrans_gag_dom"/>
</dbReference>
<dbReference type="AlphaFoldDB" id="A0A9P6MCW2"/>
<evidence type="ECO:0000259" key="1">
    <source>
        <dbReference type="Pfam" id="PF03732"/>
    </source>
</evidence>
<name>A0A9P6MCW2_9FUNG</name>
<dbReference type="Proteomes" id="UP000703661">
    <property type="component" value="Unassembled WGS sequence"/>
</dbReference>
<protein>
    <recommendedName>
        <fullName evidence="1">Retrotransposon gag domain-containing protein</fullName>
    </recommendedName>
</protein>
<sequence length="193" mass="21761">MSLTDFKAKLHNAFARFPESLATHHEKVHYTLGSIDSPAFSYFSPLLSGEITDTEGILTNYDVFMEVLERLYGNKNKTHTIESKLSNLRQTGSVSEYTCIAEFQKLSAQVRWNDAALTTRFKEGLSPSVKRGLINCWDALTTLANTQVKALNAYNNLEHMNHTVTDHAMQVVVKYKRKTSSNRLADIVCLLSL</sequence>
<gene>
    <name evidence="2" type="ORF">BGZ80_008653</name>
</gene>
<evidence type="ECO:0000313" key="3">
    <source>
        <dbReference type="Proteomes" id="UP000703661"/>
    </source>
</evidence>
<proteinExistence type="predicted"/>
<feature type="domain" description="Retrotransposon gag" evidence="1">
    <location>
        <begin position="36"/>
        <end position="126"/>
    </location>
</feature>
<dbReference type="EMBL" id="JAAAID010004769">
    <property type="protein sequence ID" value="KAF9992209.1"/>
    <property type="molecule type" value="Genomic_DNA"/>
</dbReference>
<keyword evidence="3" id="KW-1185">Reference proteome</keyword>
<evidence type="ECO:0000313" key="2">
    <source>
        <dbReference type="EMBL" id="KAF9992209.1"/>
    </source>
</evidence>
<comment type="caution">
    <text evidence="2">The sequence shown here is derived from an EMBL/GenBank/DDBJ whole genome shotgun (WGS) entry which is preliminary data.</text>
</comment>